<dbReference type="NCBIfam" id="TIGR00536">
    <property type="entry name" value="hemK_fam"/>
    <property type="match status" value="1"/>
</dbReference>
<comment type="caution">
    <text evidence="8">The sequence shown here is derived from an EMBL/GenBank/DDBJ whole genome shotgun (WGS) entry which is preliminary data.</text>
</comment>
<dbReference type="PANTHER" id="PTHR18895">
    <property type="entry name" value="HEMK METHYLTRANSFERASE"/>
    <property type="match status" value="1"/>
</dbReference>
<feature type="binding site" evidence="5">
    <location>
        <position position="185"/>
    </location>
    <ligand>
        <name>S-adenosyl-L-methionine</name>
        <dbReference type="ChEBI" id="CHEBI:59789"/>
    </ligand>
</feature>
<comment type="function">
    <text evidence="5">Methylates the class 1 translation termination release factors RF1/PrfA and RF2/PrfB on the glutamine residue of the universally conserved GGQ motif.</text>
</comment>
<dbReference type="HAMAP" id="MF_02126">
    <property type="entry name" value="RF_methyltr_PrmC"/>
    <property type="match status" value="1"/>
</dbReference>
<sequence length="279" mass="30716">MTAQVLFRHISETLANVYDANEAKSIAYLVLETRYGLSRTAVILDTPLATDLAEVTPLLERLKNQEPVQYVLGEADFYGRTFEVTPAVLIPRPETEELVQWVLQELKGTTIPDLLDIGTGSGCIAVTLAAERPDARVAALDVSEEALTVARNNAQRLGVTVEFIQKNALITQDLPAQRYTAIVSNPPYVKQAEAAIMLPHVLDHEPHLALFVADHDPLIFYRAIAQYASTHLLENGFCAVEINQALGPETAAEFSEAGFAHVEIRTDLSGRDRMILARK</sequence>
<feature type="binding site" evidence="5">
    <location>
        <begin position="118"/>
        <end position="122"/>
    </location>
    <ligand>
        <name>S-adenosyl-L-methionine</name>
        <dbReference type="ChEBI" id="CHEBI:59789"/>
    </ligand>
</feature>
<dbReference type="GO" id="GO:0032259">
    <property type="term" value="P:methylation"/>
    <property type="evidence" value="ECO:0007669"/>
    <property type="project" value="UniProtKB-KW"/>
</dbReference>
<evidence type="ECO:0000256" key="1">
    <source>
        <dbReference type="ARBA" id="ARBA00022603"/>
    </source>
</evidence>
<dbReference type="Gene3D" id="1.10.8.10">
    <property type="entry name" value="DNA helicase RuvA subunit, C-terminal domain"/>
    <property type="match status" value="1"/>
</dbReference>
<evidence type="ECO:0000256" key="2">
    <source>
        <dbReference type="ARBA" id="ARBA00022679"/>
    </source>
</evidence>
<dbReference type="NCBIfam" id="TIGR03534">
    <property type="entry name" value="RF_mod_PrmC"/>
    <property type="match status" value="1"/>
</dbReference>
<dbReference type="AlphaFoldDB" id="A0A2S7ITC1"/>
<dbReference type="GO" id="GO:0102559">
    <property type="term" value="F:peptide chain release factor N(5)-glutamine methyltransferase activity"/>
    <property type="evidence" value="ECO:0007669"/>
    <property type="project" value="UniProtKB-EC"/>
</dbReference>
<dbReference type="InterPro" id="IPR029063">
    <property type="entry name" value="SAM-dependent_MTases_sf"/>
</dbReference>
<dbReference type="Pfam" id="PF17827">
    <property type="entry name" value="PrmC_N"/>
    <property type="match status" value="1"/>
</dbReference>
<dbReference type="EMBL" id="PTRA01000001">
    <property type="protein sequence ID" value="PQA60936.1"/>
    <property type="molecule type" value="Genomic_DNA"/>
</dbReference>
<dbReference type="EC" id="2.1.1.297" evidence="5"/>
<dbReference type="InterPro" id="IPR040758">
    <property type="entry name" value="PrmC_N"/>
</dbReference>
<evidence type="ECO:0000259" key="6">
    <source>
        <dbReference type="Pfam" id="PF05175"/>
    </source>
</evidence>
<protein>
    <recommendedName>
        <fullName evidence="5">Release factor glutamine methyltransferase</fullName>
        <shortName evidence="5">RF MTase</shortName>
        <ecNumber evidence="5">2.1.1.297</ecNumber>
    </recommendedName>
    <alternativeName>
        <fullName evidence="5">N5-glutamine methyltransferase PrmC</fullName>
    </alternativeName>
    <alternativeName>
        <fullName evidence="5">Protein-(glutamine-N5) MTase PrmC</fullName>
    </alternativeName>
    <alternativeName>
        <fullName evidence="5">Protein-glutamine N-methyltransferase PrmC</fullName>
    </alternativeName>
</protein>
<dbReference type="Gene3D" id="3.40.50.150">
    <property type="entry name" value="Vaccinia Virus protein VP39"/>
    <property type="match status" value="1"/>
</dbReference>
<dbReference type="InterPro" id="IPR050320">
    <property type="entry name" value="N5-glutamine_MTase"/>
</dbReference>
<feature type="domain" description="Methyltransferase small" evidence="6">
    <location>
        <begin position="103"/>
        <end position="196"/>
    </location>
</feature>
<evidence type="ECO:0000256" key="5">
    <source>
        <dbReference type="HAMAP-Rule" id="MF_02126"/>
    </source>
</evidence>
<dbReference type="InterPro" id="IPR019874">
    <property type="entry name" value="RF_methyltr_PrmC"/>
</dbReference>
<organism evidence="8 9">
    <name type="scientific">Siphonobacter curvatus</name>
    <dbReference type="NCBI Taxonomy" id="2094562"/>
    <lineage>
        <taxon>Bacteria</taxon>
        <taxon>Pseudomonadati</taxon>
        <taxon>Bacteroidota</taxon>
        <taxon>Cytophagia</taxon>
        <taxon>Cytophagales</taxon>
        <taxon>Cytophagaceae</taxon>
        <taxon>Siphonobacter</taxon>
    </lineage>
</organism>
<evidence type="ECO:0000313" key="8">
    <source>
        <dbReference type="EMBL" id="PQA60936.1"/>
    </source>
</evidence>
<dbReference type="CDD" id="cd02440">
    <property type="entry name" value="AdoMet_MTases"/>
    <property type="match status" value="1"/>
</dbReference>
<dbReference type="GO" id="GO:0003676">
    <property type="term" value="F:nucleic acid binding"/>
    <property type="evidence" value="ECO:0007669"/>
    <property type="project" value="InterPro"/>
</dbReference>
<dbReference type="PANTHER" id="PTHR18895:SF74">
    <property type="entry name" value="MTRF1L RELEASE FACTOR GLUTAMINE METHYLTRANSFERASE"/>
    <property type="match status" value="1"/>
</dbReference>
<keyword evidence="3 5" id="KW-0949">S-adenosyl-L-methionine</keyword>
<comment type="caution">
    <text evidence="5">Lacks conserved residue(s) required for the propagation of feature annotation.</text>
</comment>
<proteinExistence type="inferred from homology"/>
<evidence type="ECO:0000256" key="4">
    <source>
        <dbReference type="ARBA" id="ARBA00048391"/>
    </source>
</evidence>
<dbReference type="InterPro" id="IPR004556">
    <property type="entry name" value="HemK-like"/>
</dbReference>
<dbReference type="Proteomes" id="UP000239590">
    <property type="component" value="Unassembled WGS sequence"/>
</dbReference>
<gene>
    <name evidence="5 8" type="primary">prmC</name>
    <name evidence="8" type="ORF">C5O19_00420</name>
</gene>
<accession>A0A2S7ITC1</accession>
<comment type="catalytic activity">
    <reaction evidence="4 5">
        <text>L-glutaminyl-[peptide chain release factor] + S-adenosyl-L-methionine = N(5)-methyl-L-glutaminyl-[peptide chain release factor] + S-adenosyl-L-homocysteine + H(+)</text>
        <dbReference type="Rhea" id="RHEA:42896"/>
        <dbReference type="Rhea" id="RHEA-COMP:10271"/>
        <dbReference type="Rhea" id="RHEA-COMP:10272"/>
        <dbReference type="ChEBI" id="CHEBI:15378"/>
        <dbReference type="ChEBI" id="CHEBI:30011"/>
        <dbReference type="ChEBI" id="CHEBI:57856"/>
        <dbReference type="ChEBI" id="CHEBI:59789"/>
        <dbReference type="ChEBI" id="CHEBI:61891"/>
        <dbReference type="EC" id="2.1.1.297"/>
    </reaction>
</comment>
<keyword evidence="1 5" id="KW-0489">Methyltransferase</keyword>
<reference evidence="9" key="1">
    <citation type="submission" date="2018-02" db="EMBL/GenBank/DDBJ databases">
        <title>Genome sequencing of Solimonas sp. HR-BB.</title>
        <authorList>
            <person name="Lee Y."/>
            <person name="Jeon C.O."/>
        </authorList>
    </citation>
    <scope>NUCLEOTIDE SEQUENCE [LARGE SCALE GENOMIC DNA]</scope>
    <source>
        <strain evidence="9">HR-U</strain>
    </source>
</reference>
<dbReference type="SUPFAM" id="SSF53335">
    <property type="entry name" value="S-adenosyl-L-methionine-dependent methyltransferases"/>
    <property type="match status" value="1"/>
</dbReference>
<feature type="domain" description="Release factor glutamine methyltransferase N-terminal" evidence="7">
    <location>
        <begin position="7"/>
        <end position="73"/>
    </location>
</feature>
<dbReference type="InterPro" id="IPR002052">
    <property type="entry name" value="DNA_methylase_N6_adenine_CS"/>
</dbReference>
<dbReference type="InterPro" id="IPR007848">
    <property type="entry name" value="Small_mtfrase_dom"/>
</dbReference>
<dbReference type="Pfam" id="PF05175">
    <property type="entry name" value="MTS"/>
    <property type="match status" value="1"/>
</dbReference>
<comment type="similarity">
    <text evidence="5">Belongs to the protein N5-glutamine methyltransferase family. PrmC subfamily.</text>
</comment>
<feature type="binding site" evidence="5">
    <location>
        <position position="141"/>
    </location>
    <ligand>
        <name>S-adenosyl-L-methionine</name>
        <dbReference type="ChEBI" id="CHEBI:59789"/>
    </ligand>
</feature>
<dbReference type="PROSITE" id="PS00092">
    <property type="entry name" value="N6_MTASE"/>
    <property type="match status" value="1"/>
</dbReference>
<feature type="binding site" evidence="5">
    <location>
        <begin position="185"/>
        <end position="188"/>
    </location>
    <ligand>
        <name>substrate</name>
    </ligand>
</feature>
<evidence type="ECO:0000256" key="3">
    <source>
        <dbReference type="ARBA" id="ARBA00022691"/>
    </source>
</evidence>
<name>A0A2S7ITC1_9BACT</name>
<evidence type="ECO:0000259" key="7">
    <source>
        <dbReference type="Pfam" id="PF17827"/>
    </source>
</evidence>
<keyword evidence="9" id="KW-1185">Reference proteome</keyword>
<keyword evidence="2 5" id="KW-0808">Transferase</keyword>
<evidence type="ECO:0000313" key="9">
    <source>
        <dbReference type="Proteomes" id="UP000239590"/>
    </source>
</evidence>
<dbReference type="OrthoDB" id="9800643at2"/>